<feature type="compositionally biased region" description="Low complexity" evidence="1">
    <location>
        <begin position="240"/>
        <end position="312"/>
    </location>
</feature>
<keyword evidence="2" id="KW-0732">Signal</keyword>
<dbReference type="Proteomes" id="UP000696280">
    <property type="component" value="Unassembled WGS sequence"/>
</dbReference>
<dbReference type="PANTHER" id="PTHR36182">
    <property type="entry name" value="PROTEIN, PUTATIVE (AFU_ORTHOLOGUE AFUA_6G10930)-RELATED"/>
    <property type="match status" value="1"/>
</dbReference>
<dbReference type="AlphaFoldDB" id="A0A9N9PXN9"/>
<reference evidence="3" key="1">
    <citation type="submission" date="2021-07" db="EMBL/GenBank/DDBJ databases">
        <authorList>
            <person name="Durling M."/>
        </authorList>
    </citation>
    <scope>NUCLEOTIDE SEQUENCE</scope>
</reference>
<dbReference type="PANTHER" id="PTHR36182:SF2">
    <property type="entry name" value="LYTIC POLYSACCHARIDE MONOOXYGENASE"/>
    <property type="match status" value="1"/>
</dbReference>
<feature type="compositionally biased region" description="Low complexity" evidence="1">
    <location>
        <begin position="319"/>
        <end position="332"/>
    </location>
</feature>
<evidence type="ECO:0000313" key="4">
    <source>
        <dbReference type="Proteomes" id="UP000696280"/>
    </source>
</evidence>
<evidence type="ECO:0000256" key="2">
    <source>
        <dbReference type="SAM" id="SignalP"/>
    </source>
</evidence>
<sequence length="384" mass="39089">MYTTFFLATLLAFASGHIILESPPPFAFPADGHYNPLEPDGSDFPGKIPAGTTKLELNGSIPLWKAGEVQTLSFIGAAIHGGGSGQVSLLPGHEPSKTNSDFRVLKSWEGGFPMAQQKGNLAPDVNPSDKLEFTIPKTLPPGNYSLAFSWINRISGGNEFYMNIAPISIAGGTGPVPKDALKDYPPIFMANLGTVSKGCTTENGRAAQKAIQFPNPGSVVDHPEGTANLIKATCDGNPLATAGPGSPPQSSGSPSTAPSAPTSTYAPPASSAPAPTTSVAPPAPTSSSAKPSTVPTTFVTSVRPSTTASPSSVAPPPSHTTSSPTPAKPSAPAGTCIEGNLLCHDDRVSFSTCTGGNFIGRTPLAPGTKCTPGAGVGLTITNPY</sequence>
<proteinExistence type="predicted"/>
<feature type="signal peptide" evidence="2">
    <location>
        <begin position="1"/>
        <end position="16"/>
    </location>
</feature>
<comment type="caution">
    <text evidence="3">The sequence shown here is derived from an EMBL/GenBank/DDBJ whole genome shotgun (WGS) entry which is preliminary data.</text>
</comment>
<feature type="region of interest" description="Disordered" evidence="1">
    <location>
        <begin position="229"/>
        <end position="332"/>
    </location>
</feature>
<dbReference type="Gene3D" id="2.70.50.70">
    <property type="match status" value="1"/>
</dbReference>
<evidence type="ECO:0000256" key="1">
    <source>
        <dbReference type="SAM" id="MobiDB-lite"/>
    </source>
</evidence>
<name>A0A9N9PXN9_9HELO</name>
<protein>
    <submittedName>
        <fullName evidence="3">Uncharacterized protein</fullName>
    </submittedName>
</protein>
<organism evidence="3 4">
    <name type="scientific">Hymenoscyphus fraxineus</name>
    <dbReference type="NCBI Taxonomy" id="746836"/>
    <lineage>
        <taxon>Eukaryota</taxon>
        <taxon>Fungi</taxon>
        <taxon>Dikarya</taxon>
        <taxon>Ascomycota</taxon>
        <taxon>Pezizomycotina</taxon>
        <taxon>Leotiomycetes</taxon>
        <taxon>Helotiales</taxon>
        <taxon>Helotiaceae</taxon>
        <taxon>Hymenoscyphus</taxon>
    </lineage>
</organism>
<accession>A0A9N9PXN9</accession>
<feature type="chain" id="PRO_5040373239" evidence="2">
    <location>
        <begin position="17"/>
        <end position="384"/>
    </location>
</feature>
<gene>
    <name evidence="3" type="ORF">HYFRA_00012859</name>
</gene>
<dbReference type="OrthoDB" id="2342176at2759"/>
<dbReference type="EMBL" id="CAJVRL010000088">
    <property type="protein sequence ID" value="CAG8959078.1"/>
    <property type="molecule type" value="Genomic_DNA"/>
</dbReference>
<keyword evidence="4" id="KW-1185">Reference proteome</keyword>
<evidence type="ECO:0000313" key="3">
    <source>
        <dbReference type="EMBL" id="CAG8959078.1"/>
    </source>
</evidence>